<accession>A0ABM5BP77</accession>
<dbReference type="Proteomes" id="UP001652581">
    <property type="component" value="Chromosome 1"/>
</dbReference>
<dbReference type="InterPro" id="IPR012341">
    <property type="entry name" value="6hp_glycosidase-like_sf"/>
</dbReference>
<dbReference type="Gene3D" id="1.50.10.10">
    <property type="match status" value="1"/>
</dbReference>
<dbReference type="RefSeq" id="XP_072798200.1">
    <property type="nucleotide sequence ID" value="XM_072942099.1"/>
</dbReference>
<reference evidence="2" key="1">
    <citation type="submission" date="2025-05" db="UniProtKB">
        <authorList>
            <consortium name="RefSeq"/>
        </authorList>
    </citation>
    <scope>NUCLEOTIDE SEQUENCE [LARGE SCALE GENOMIC DNA]</scope>
</reference>
<sequence>MEPFLCFLFSSIRSPFVIFMYTCLVPGRTEENLKNEGKSGGSSSSPPPAQDWQGPLLPRRRCPRSALAAGASPAEGTPSPPQPPGGPGWSRAGAGRPPPPGRAPRGKLVPARSRQGARPAGVRPCPGGSSRSWAGTRTRRGGRSLPFPGLRGRRRAGGGAAVCSPRALPDELGLPFRSDGKLQRTIVCRDSDLPGELLYGQAGYLYALLHVNLEMGPGALCESAVREAVAAVVKSGKTSSREEKKAERRPLLYQWRRKQYAGAAHDVAGRYCMLIPTVKLLLQGAPSLRRFIRSHWKQWVTEARHQKMAMAGFHP</sequence>
<protein>
    <submittedName>
        <fullName evidence="3">Uncharacterized protein</fullName>
    </submittedName>
</protein>
<keyword evidence="2" id="KW-1185">Reference proteome</keyword>
<evidence type="ECO:0000313" key="2">
    <source>
        <dbReference type="Proteomes" id="UP001652581"/>
    </source>
</evidence>
<dbReference type="Pfam" id="PF05147">
    <property type="entry name" value="LANC_like"/>
    <property type="match status" value="1"/>
</dbReference>
<dbReference type="PANTHER" id="PTHR12736">
    <property type="entry name" value="LANC-LIKE PROTEIN"/>
    <property type="match status" value="1"/>
</dbReference>
<reference evidence="3" key="2">
    <citation type="submission" date="2025-08" db="UniProtKB">
        <authorList>
            <consortium name="RefSeq"/>
        </authorList>
    </citation>
    <scope>IDENTIFICATION</scope>
</reference>
<dbReference type="InterPro" id="IPR007822">
    <property type="entry name" value="LANC-like"/>
</dbReference>
<name>A0ABM5BP77_VICPA</name>
<evidence type="ECO:0000313" key="3">
    <source>
        <dbReference type="RefSeq" id="XP_072798200.1"/>
    </source>
</evidence>
<proteinExistence type="predicted"/>
<organism evidence="2 3">
    <name type="scientific">Vicugna pacos</name>
    <name type="common">Alpaca</name>
    <name type="synonym">Lama pacos</name>
    <dbReference type="NCBI Taxonomy" id="30538"/>
    <lineage>
        <taxon>Eukaryota</taxon>
        <taxon>Metazoa</taxon>
        <taxon>Chordata</taxon>
        <taxon>Craniata</taxon>
        <taxon>Vertebrata</taxon>
        <taxon>Euteleostomi</taxon>
        <taxon>Mammalia</taxon>
        <taxon>Eutheria</taxon>
        <taxon>Laurasiatheria</taxon>
        <taxon>Artiodactyla</taxon>
        <taxon>Tylopoda</taxon>
        <taxon>Camelidae</taxon>
        <taxon>Vicugna</taxon>
    </lineage>
</organism>
<dbReference type="PRINTS" id="PR01950">
    <property type="entry name" value="LANCSUPER"/>
</dbReference>
<dbReference type="SUPFAM" id="SSF158745">
    <property type="entry name" value="LanC-like"/>
    <property type="match status" value="1"/>
</dbReference>
<dbReference type="GeneID" id="107035244"/>
<feature type="region of interest" description="Disordered" evidence="1">
    <location>
        <begin position="33"/>
        <end position="162"/>
    </location>
</feature>
<gene>
    <name evidence="3" type="primary">LOC107035244</name>
</gene>
<dbReference type="PANTHER" id="PTHR12736:SF11">
    <property type="entry name" value="LANC-LIKE PROTEIN 2"/>
    <property type="match status" value="1"/>
</dbReference>
<evidence type="ECO:0000256" key="1">
    <source>
        <dbReference type="SAM" id="MobiDB-lite"/>
    </source>
</evidence>